<feature type="region of interest" description="Disordered" evidence="1">
    <location>
        <begin position="28"/>
        <end position="94"/>
    </location>
</feature>
<dbReference type="Proteomes" id="UP001341840">
    <property type="component" value="Unassembled WGS sequence"/>
</dbReference>
<dbReference type="EMBL" id="JASCZI010031699">
    <property type="protein sequence ID" value="MED6127277.1"/>
    <property type="molecule type" value="Genomic_DNA"/>
</dbReference>
<sequence length="94" mass="10569">MSRIGLLDAETLRKEKIPLREDLVHQEGQVRRRSWMCGGEDVEGKRASEGASEGEDKAKGIEGEGRNEEEGGEEEEEDPTFGRPQLVRVIRVPH</sequence>
<evidence type="ECO:0000256" key="1">
    <source>
        <dbReference type="SAM" id="MobiDB-lite"/>
    </source>
</evidence>
<proteinExistence type="predicted"/>
<evidence type="ECO:0000313" key="2">
    <source>
        <dbReference type="EMBL" id="MED6127277.1"/>
    </source>
</evidence>
<gene>
    <name evidence="2" type="ORF">PIB30_086613</name>
</gene>
<organism evidence="2 3">
    <name type="scientific">Stylosanthes scabra</name>
    <dbReference type="NCBI Taxonomy" id="79078"/>
    <lineage>
        <taxon>Eukaryota</taxon>
        <taxon>Viridiplantae</taxon>
        <taxon>Streptophyta</taxon>
        <taxon>Embryophyta</taxon>
        <taxon>Tracheophyta</taxon>
        <taxon>Spermatophyta</taxon>
        <taxon>Magnoliopsida</taxon>
        <taxon>eudicotyledons</taxon>
        <taxon>Gunneridae</taxon>
        <taxon>Pentapetalae</taxon>
        <taxon>rosids</taxon>
        <taxon>fabids</taxon>
        <taxon>Fabales</taxon>
        <taxon>Fabaceae</taxon>
        <taxon>Papilionoideae</taxon>
        <taxon>50 kb inversion clade</taxon>
        <taxon>dalbergioids sensu lato</taxon>
        <taxon>Dalbergieae</taxon>
        <taxon>Pterocarpus clade</taxon>
        <taxon>Stylosanthes</taxon>
    </lineage>
</organism>
<comment type="caution">
    <text evidence="2">The sequence shown here is derived from an EMBL/GenBank/DDBJ whole genome shotgun (WGS) entry which is preliminary data.</text>
</comment>
<name>A0ABU6RTC6_9FABA</name>
<keyword evidence="3" id="KW-1185">Reference proteome</keyword>
<reference evidence="2 3" key="1">
    <citation type="journal article" date="2023" name="Plants (Basel)">
        <title>Bridging the Gap: Combining Genomics and Transcriptomics Approaches to Understand Stylosanthes scabra, an Orphan Legume from the Brazilian Caatinga.</title>
        <authorList>
            <person name="Ferreira-Neto J.R.C."/>
            <person name="da Silva M.D."/>
            <person name="Binneck E."/>
            <person name="de Melo N.F."/>
            <person name="da Silva R.H."/>
            <person name="de Melo A.L.T.M."/>
            <person name="Pandolfi V."/>
            <person name="Bustamante F.O."/>
            <person name="Brasileiro-Vidal A.C."/>
            <person name="Benko-Iseppon A.M."/>
        </authorList>
    </citation>
    <scope>NUCLEOTIDE SEQUENCE [LARGE SCALE GENOMIC DNA]</scope>
    <source>
        <tissue evidence="2">Leaves</tissue>
    </source>
</reference>
<evidence type="ECO:0000313" key="3">
    <source>
        <dbReference type="Proteomes" id="UP001341840"/>
    </source>
</evidence>
<feature type="compositionally biased region" description="Acidic residues" evidence="1">
    <location>
        <begin position="70"/>
        <end position="79"/>
    </location>
</feature>
<protein>
    <submittedName>
        <fullName evidence="2">Uncharacterized protein</fullName>
    </submittedName>
</protein>
<feature type="compositionally biased region" description="Basic and acidic residues" evidence="1">
    <location>
        <begin position="42"/>
        <end position="69"/>
    </location>
</feature>
<accession>A0ABU6RTC6</accession>